<reference evidence="1" key="1">
    <citation type="submission" date="2022-06" db="EMBL/GenBank/DDBJ databases">
        <authorList>
            <person name="Legras J.-L."/>
            <person name="Devillers H."/>
            <person name="Grondin C."/>
        </authorList>
    </citation>
    <scope>NUCLEOTIDE SEQUENCE</scope>
    <source>
        <strain evidence="1">CLIB 1444</strain>
    </source>
</reference>
<keyword evidence="2" id="KW-1185">Reference proteome</keyword>
<name>A0ACA9YF66_9ASCO</name>
<accession>A0ACA9YF66</accession>
<sequence>MSSMIGETNDDEEGRTTFNNKVTKSTSKVSKSCDHCKLKKIKCDQTRPSCQNCNKFGEQCIYSIMKKPGLKTGYGQQVLDQISELTKLFESSKKQQQLENENLKQSIKFMENKLNGYERGSTSSEVSTINVPPSAVNSTSLEMNQMNLTQPMINDLSMNVEVFDDIPPPEKCVLLIDHYFKYVNPFSPIIHPRQRTAIISDISSNNAVLLGILSIAVKLVAGYDGYFESIKKLIITKCYSVKSTEELTAITLLALALYGESNNHETWSMVSLAIGGVIHLGLGDVSGEENNWREWIDSETKRNLVWEVYKLDKLSSMGSHFNSQMATPKCLLPLDTQYWLNLSTGFQHQTRTLTYRPESNWYGTNSLIIEILQLMDECSSFRRSPLDIHEVKDLLSWQLQCYEFDHKIITWKNQLSPKMSEFLDSDNNYNDIINDPLAVLLHALYNTLLIRLHSPAAFSNSLDKYVSSQTSKSRCLKAAGRILSLSKLPHEDLGPYYPFAIWVSGRVLLVNHISNREDISQDFEYCINLLRSMGYGCAARYADILEYFKDDKVIDSPEFHDHPSTGSYSEEARLIIDLKLNASSLDSLLSRKVERVRNKDNGLDDDVFDWFRLPLET</sequence>
<organism evidence="1 2">
    <name type="scientific">[Candida] jaroonii</name>
    <dbReference type="NCBI Taxonomy" id="467808"/>
    <lineage>
        <taxon>Eukaryota</taxon>
        <taxon>Fungi</taxon>
        <taxon>Dikarya</taxon>
        <taxon>Ascomycota</taxon>
        <taxon>Saccharomycotina</taxon>
        <taxon>Pichiomycetes</taxon>
        <taxon>Debaryomycetaceae</taxon>
        <taxon>Yamadazyma</taxon>
    </lineage>
</organism>
<evidence type="ECO:0000313" key="1">
    <source>
        <dbReference type="EMBL" id="CAH6723305.1"/>
    </source>
</evidence>
<dbReference type="Proteomes" id="UP001152531">
    <property type="component" value="Unassembled WGS sequence"/>
</dbReference>
<dbReference type="EMBL" id="CALSDN010000014">
    <property type="protein sequence ID" value="CAH6723305.1"/>
    <property type="molecule type" value="Genomic_DNA"/>
</dbReference>
<evidence type="ECO:0000313" key="2">
    <source>
        <dbReference type="Proteomes" id="UP001152531"/>
    </source>
</evidence>
<gene>
    <name evidence="1" type="ORF">CLIB1444_14S01112</name>
</gene>
<protein>
    <submittedName>
        <fullName evidence="1">Uncharacterized protein</fullName>
    </submittedName>
</protein>
<comment type="caution">
    <text evidence="1">The sequence shown here is derived from an EMBL/GenBank/DDBJ whole genome shotgun (WGS) entry which is preliminary data.</text>
</comment>
<proteinExistence type="predicted"/>